<evidence type="ECO:0000256" key="1">
    <source>
        <dbReference type="SAM" id="MobiDB-lite"/>
    </source>
</evidence>
<comment type="caution">
    <text evidence="2">The sequence shown here is derived from an EMBL/GenBank/DDBJ whole genome shotgun (WGS) entry which is preliminary data.</text>
</comment>
<proteinExistence type="predicted"/>
<evidence type="ECO:0000313" key="3">
    <source>
        <dbReference type="Proteomes" id="UP000027586"/>
    </source>
</evidence>
<organism evidence="2 3">
    <name type="scientific">Lichtheimia corymbifera JMRC:FSU:9682</name>
    <dbReference type="NCBI Taxonomy" id="1263082"/>
    <lineage>
        <taxon>Eukaryota</taxon>
        <taxon>Fungi</taxon>
        <taxon>Fungi incertae sedis</taxon>
        <taxon>Mucoromycota</taxon>
        <taxon>Mucoromycotina</taxon>
        <taxon>Mucoromycetes</taxon>
        <taxon>Mucorales</taxon>
        <taxon>Lichtheimiaceae</taxon>
        <taxon>Lichtheimia</taxon>
    </lineage>
</organism>
<feature type="region of interest" description="Disordered" evidence="1">
    <location>
        <begin position="1"/>
        <end position="22"/>
    </location>
</feature>
<reference evidence="2" key="1">
    <citation type="submission" date="2013-08" db="EMBL/GenBank/DDBJ databases">
        <title>Gene expansion shapes genome architecture in the human pathogen Lichtheimia corymbifera: an evolutionary genomics analysis in the ancient terrestrial Mucorales (Mucoromycotina).</title>
        <authorList>
            <person name="Schwartze V.U."/>
            <person name="Winter S."/>
            <person name="Shelest E."/>
            <person name="Marcet-Houben M."/>
            <person name="Horn F."/>
            <person name="Wehner S."/>
            <person name="Hoffmann K."/>
            <person name="Riege K."/>
            <person name="Sammeth M."/>
            <person name="Nowrousian M."/>
            <person name="Valiante V."/>
            <person name="Linde J."/>
            <person name="Jacobsen I.D."/>
            <person name="Marz M."/>
            <person name="Brakhage A.A."/>
            <person name="Gabaldon T."/>
            <person name="Bocker S."/>
            <person name="Voigt K."/>
        </authorList>
    </citation>
    <scope>NUCLEOTIDE SEQUENCE [LARGE SCALE GENOMIC DNA]</scope>
    <source>
        <strain evidence="2">FSU 9682</strain>
    </source>
</reference>
<dbReference type="AlphaFoldDB" id="A0A068RUU2"/>
<protein>
    <submittedName>
        <fullName evidence="2">Uncharacterized protein</fullName>
    </submittedName>
</protein>
<dbReference type="Proteomes" id="UP000027586">
    <property type="component" value="Unassembled WGS sequence"/>
</dbReference>
<gene>
    <name evidence="2" type="ORF">LCOR_04812.1</name>
</gene>
<dbReference type="EMBL" id="CBTN010000017">
    <property type="protein sequence ID" value="CDH53465.1"/>
    <property type="molecule type" value="Genomic_DNA"/>
</dbReference>
<name>A0A068RUU2_9FUNG</name>
<sequence>MPFWNPRSPPPHAGAMNSNVKKEEPSFWYPRKHDLSAAAWENQPIMSQSDPVVEIKYTYLKDPPPAPKKE</sequence>
<evidence type="ECO:0000313" key="2">
    <source>
        <dbReference type="EMBL" id="CDH53465.1"/>
    </source>
</evidence>
<accession>A0A068RUU2</accession>
<dbReference type="VEuPathDB" id="FungiDB:LCOR_04812.1"/>
<keyword evidence="3" id="KW-1185">Reference proteome</keyword>